<dbReference type="PANTHER" id="PTHR43221">
    <property type="entry name" value="PROTEASE HTPX"/>
    <property type="match status" value="1"/>
</dbReference>
<keyword evidence="4 12" id="KW-0812">Transmembrane</keyword>
<feature type="transmembrane region" description="Helical" evidence="12">
    <location>
        <begin position="69"/>
        <end position="94"/>
    </location>
</feature>
<keyword evidence="10 12" id="KW-0472">Membrane</keyword>
<feature type="domain" description="Peptidase M48" evidence="13">
    <location>
        <begin position="161"/>
        <end position="375"/>
    </location>
</feature>
<evidence type="ECO:0000256" key="6">
    <source>
        <dbReference type="ARBA" id="ARBA00022801"/>
    </source>
</evidence>
<evidence type="ECO:0000256" key="3">
    <source>
        <dbReference type="ARBA" id="ARBA00022670"/>
    </source>
</evidence>
<evidence type="ECO:0000313" key="15">
    <source>
        <dbReference type="Proteomes" id="UP001597510"/>
    </source>
</evidence>
<gene>
    <name evidence="14" type="ORF">ACFSR2_21930</name>
</gene>
<organism evidence="14 15">
    <name type="scientific">Emticicia soli</name>
    <dbReference type="NCBI Taxonomy" id="2027878"/>
    <lineage>
        <taxon>Bacteria</taxon>
        <taxon>Pseudomonadati</taxon>
        <taxon>Bacteroidota</taxon>
        <taxon>Cytophagia</taxon>
        <taxon>Cytophagales</taxon>
        <taxon>Leadbetterellaceae</taxon>
        <taxon>Emticicia</taxon>
    </lineage>
</organism>
<evidence type="ECO:0000256" key="2">
    <source>
        <dbReference type="ARBA" id="ARBA00022475"/>
    </source>
</evidence>
<keyword evidence="2" id="KW-1003">Cell membrane</keyword>
<dbReference type="CDD" id="cd07328">
    <property type="entry name" value="M48_Ste24p_like"/>
    <property type="match status" value="1"/>
</dbReference>
<dbReference type="InterPro" id="IPR050083">
    <property type="entry name" value="HtpX_protease"/>
</dbReference>
<evidence type="ECO:0000256" key="4">
    <source>
        <dbReference type="ARBA" id="ARBA00022692"/>
    </source>
</evidence>
<name>A0ABW5JBX6_9BACT</name>
<evidence type="ECO:0000256" key="5">
    <source>
        <dbReference type="ARBA" id="ARBA00022723"/>
    </source>
</evidence>
<keyword evidence="9 14" id="KW-0482">Metalloprotease</keyword>
<feature type="transmembrane region" description="Helical" evidence="12">
    <location>
        <begin position="222"/>
        <end position="240"/>
    </location>
</feature>
<keyword evidence="5" id="KW-0479">Metal-binding</keyword>
<dbReference type="RefSeq" id="WP_340233566.1">
    <property type="nucleotide sequence ID" value="NZ_JBBEWC010000001.1"/>
</dbReference>
<evidence type="ECO:0000256" key="9">
    <source>
        <dbReference type="ARBA" id="ARBA00023049"/>
    </source>
</evidence>
<feature type="transmembrane region" description="Helical" evidence="12">
    <location>
        <begin position="30"/>
        <end position="63"/>
    </location>
</feature>
<dbReference type="Gene3D" id="3.30.2010.10">
    <property type="entry name" value="Metalloproteases ('zincins'), catalytic domain"/>
    <property type="match status" value="1"/>
</dbReference>
<keyword evidence="3" id="KW-0645">Protease</keyword>
<keyword evidence="11" id="KW-0175">Coiled coil</keyword>
<evidence type="ECO:0000256" key="1">
    <source>
        <dbReference type="ARBA" id="ARBA00001947"/>
    </source>
</evidence>
<keyword evidence="8 12" id="KW-1133">Transmembrane helix</keyword>
<evidence type="ECO:0000256" key="7">
    <source>
        <dbReference type="ARBA" id="ARBA00022833"/>
    </source>
</evidence>
<dbReference type="InterPro" id="IPR001915">
    <property type="entry name" value="Peptidase_M48"/>
</dbReference>
<dbReference type="Pfam" id="PF01435">
    <property type="entry name" value="Peptidase_M48"/>
    <property type="match status" value="1"/>
</dbReference>
<keyword evidence="7" id="KW-0862">Zinc</keyword>
<feature type="coiled-coil region" evidence="11">
    <location>
        <begin position="517"/>
        <end position="544"/>
    </location>
</feature>
<evidence type="ECO:0000313" key="14">
    <source>
        <dbReference type="EMBL" id="MFD2523574.1"/>
    </source>
</evidence>
<keyword evidence="6 14" id="KW-0378">Hydrolase</keyword>
<dbReference type="EC" id="3.4.24.-" evidence="14"/>
<dbReference type="EMBL" id="JBHULC010000038">
    <property type="protein sequence ID" value="MFD2523574.1"/>
    <property type="molecule type" value="Genomic_DNA"/>
</dbReference>
<dbReference type="PANTHER" id="PTHR43221:SF2">
    <property type="entry name" value="PROTEASE HTPX HOMOLOG"/>
    <property type="match status" value="1"/>
</dbReference>
<comment type="caution">
    <text evidence="14">The sequence shown here is derived from an EMBL/GenBank/DDBJ whole genome shotgun (WGS) entry which is preliminary data.</text>
</comment>
<accession>A0ABW5JBX6</accession>
<evidence type="ECO:0000259" key="13">
    <source>
        <dbReference type="Pfam" id="PF01435"/>
    </source>
</evidence>
<evidence type="ECO:0000256" key="8">
    <source>
        <dbReference type="ARBA" id="ARBA00022989"/>
    </source>
</evidence>
<keyword evidence="15" id="KW-1185">Reference proteome</keyword>
<reference evidence="15" key="1">
    <citation type="journal article" date="2019" name="Int. J. Syst. Evol. Microbiol.">
        <title>The Global Catalogue of Microorganisms (GCM) 10K type strain sequencing project: providing services to taxonomists for standard genome sequencing and annotation.</title>
        <authorList>
            <consortium name="The Broad Institute Genomics Platform"/>
            <consortium name="The Broad Institute Genome Sequencing Center for Infectious Disease"/>
            <person name="Wu L."/>
            <person name="Ma J."/>
        </authorList>
    </citation>
    <scope>NUCLEOTIDE SEQUENCE [LARGE SCALE GENOMIC DNA]</scope>
    <source>
        <strain evidence="15">KCTC 52344</strain>
    </source>
</reference>
<sequence length="700" mass="80677">MTNLYPPQPKIVDYSFLNPSKSFARNVKNVLLAIVVFFITYLALVTVAFGLLYLCILLGIGILSLGFGWLTLVIGCGVMCLGLMFLAFLLKFIFSVQKDSNDNRAEITKEEHPQLFEFINQLVKEVKSPSPKKVFIVPNVNAAVFYNSSFWSMFFPVRKNLEIGLGLVNSLNMSEFKAVLAHEFGHFSQRSMKIGSYVYTVNRAIYNMVYEYDSWDKLLDQWIASGGLFSIFAGITRFMVNGVRSLLRKAYELINIRYMGLSREMEYNADLIAVSAAGNAASISALRRIGFGGEAYNRVIDQLNFLIEKQKRTDNIYEKQSAMIGYMVKEKELDSQKELPVLTDHYMQMTAPKNRVYFKDQWSSHPEQSDREANINTVLVQAEINETSPWLLFSNPEKIQKELTAQLYKDVQENTEKPTEFINKATFINSIDERREQYKYPEIFKHFYDGRFLFDVNLDTLPNDAGELTLNDVFNEENRKLLDSYYQNLEDSRILEAIKNGQIPTKTFDFDGEKYEKEAAESIFDQLNKEIEKQKEEITILENKGLSIGFQQAQRNGVEEEFTNKLKLYNALMSKLNASDATCARIEQILSYVRENAPLDEYKIKPAEDSLDDLYVEITNALTEVDNLAVPTKILDLEIGDSFQKYLLNEDLQKSGRGFFMGENFNKFYTQIYLINERLNRICIVALRDIIYFQGSQFKD</sequence>
<evidence type="ECO:0000256" key="10">
    <source>
        <dbReference type="ARBA" id="ARBA00023136"/>
    </source>
</evidence>
<protein>
    <submittedName>
        <fullName evidence="14">M48 family metalloprotease</fullName>
        <ecNumber evidence="14">3.4.24.-</ecNumber>
    </submittedName>
</protein>
<evidence type="ECO:0000256" key="11">
    <source>
        <dbReference type="SAM" id="Coils"/>
    </source>
</evidence>
<dbReference type="GO" id="GO:0008237">
    <property type="term" value="F:metallopeptidase activity"/>
    <property type="evidence" value="ECO:0007669"/>
    <property type="project" value="UniProtKB-KW"/>
</dbReference>
<evidence type="ECO:0000256" key="12">
    <source>
        <dbReference type="SAM" id="Phobius"/>
    </source>
</evidence>
<dbReference type="Proteomes" id="UP001597510">
    <property type="component" value="Unassembled WGS sequence"/>
</dbReference>
<proteinExistence type="predicted"/>
<comment type="cofactor">
    <cofactor evidence="1">
        <name>Zn(2+)</name>
        <dbReference type="ChEBI" id="CHEBI:29105"/>
    </cofactor>
</comment>